<reference evidence="2 3" key="1">
    <citation type="submission" date="2024-01" db="EMBL/GenBank/DDBJ databases">
        <title>Genome assemblies of Stephania.</title>
        <authorList>
            <person name="Yang L."/>
        </authorList>
    </citation>
    <scope>NUCLEOTIDE SEQUENCE [LARGE SCALE GENOMIC DNA]</scope>
    <source>
        <strain evidence="2">JXDWG</strain>
        <tissue evidence="2">Leaf</tissue>
    </source>
</reference>
<keyword evidence="3" id="KW-1185">Reference proteome</keyword>
<gene>
    <name evidence="2" type="ORF">Scep_026892</name>
</gene>
<sequence length="263" mass="30800">MDLATENRIAALLMKEAAELRRQAEREGVHAYLQQRKVRTRPNSRFLTATVLGVQQANRAEEIREMWRVRRNEVNLDNKRGNSRDESSRTHGRYSSSPTSSSSRHRHSSKIDDDLRDSRKRGRGRHLRDDSPGDEEIEDDGLGDEDIEEFLNSRVKRGRGAVGSRMDETGPYLPPSDSNEKLLDTRVREDWEDRIFGPEKPAFLNLQKSFDCESDKHDRKKVKKDETANLKRPDSKKHKRKEDKHRHKKKKDKKRKHRSKSIE</sequence>
<organism evidence="2 3">
    <name type="scientific">Stephania cephalantha</name>
    <dbReference type="NCBI Taxonomy" id="152367"/>
    <lineage>
        <taxon>Eukaryota</taxon>
        <taxon>Viridiplantae</taxon>
        <taxon>Streptophyta</taxon>
        <taxon>Embryophyta</taxon>
        <taxon>Tracheophyta</taxon>
        <taxon>Spermatophyta</taxon>
        <taxon>Magnoliopsida</taxon>
        <taxon>Ranunculales</taxon>
        <taxon>Menispermaceae</taxon>
        <taxon>Menispermoideae</taxon>
        <taxon>Cissampelideae</taxon>
        <taxon>Stephania</taxon>
    </lineage>
</organism>
<feature type="region of interest" description="Disordered" evidence="1">
    <location>
        <begin position="203"/>
        <end position="263"/>
    </location>
</feature>
<dbReference type="AlphaFoldDB" id="A0AAP0ET86"/>
<protein>
    <submittedName>
        <fullName evidence="2">Uncharacterized protein</fullName>
    </submittedName>
</protein>
<feature type="region of interest" description="Disordered" evidence="1">
    <location>
        <begin position="77"/>
        <end position="181"/>
    </location>
</feature>
<feature type="compositionally biased region" description="Basic and acidic residues" evidence="1">
    <location>
        <begin position="210"/>
        <end position="233"/>
    </location>
</feature>
<comment type="caution">
    <text evidence="2">The sequence shown here is derived from an EMBL/GenBank/DDBJ whole genome shotgun (WGS) entry which is preliminary data.</text>
</comment>
<dbReference type="Proteomes" id="UP001419268">
    <property type="component" value="Unassembled WGS sequence"/>
</dbReference>
<dbReference type="PANTHER" id="PTHR34684">
    <property type="entry name" value="OS08G0192200 PROTEIN"/>
    <property type="match status" value="1"/>
</dbReference>
<evidence type="ECO:0000313" key="2">
    <source>
        <dbReference type="EMBL" id="KAK9095423.1"/>
    </source>
</evidence>
<name>A0AAP0ET86_9MAGN</name>
<feature type="compositionally biased region" description="Basic residues" evidence="1">
    <location>
        <begin position="234"/>
        <end position="263"/>
    </location>
</feature>
<proteinExistence type="predicted"/>
<dbReference type="EMBL" id="JBBNAG010000011">
    <property type="protein sequence ID" value="KAK9095423.1"/>
    <property type="molecule type" value="Genomic_DNA"/>
</dbReference>
<evidence type="ECO:0000313" key="3">
    <source>
        <dbReference type="Proteomes" id="UP001419268"/>
    </source>
</evidence>
<dbReference type="PANTHER" id="PTHR34684:SF1">
    <property type="entry name" value="OS08G0192200 PROTEIN"/>
    <property type="match status" value="1"/>
</dbReference>
<accession>A0AAP0ET86</accession>
<feature type="compositionally biased region" description="Basic and acidic residues" evidence="1">
    <location>
        <begin position="77"/>
        <end position="89"/>
    </location>
</feature>
<evidence type="ECO:0000256" key="1">
    <source>
        <dbReference type="SAM" id="MobiDB-lite"/>
    </source>
</evidence>
<feature type="compositionally biased region" description="Acidic residues" evidence="1">
    <location>
        <begin position="132"/>
        <end position="149"/>
    </location>
</feature>